<feature type="compositionally biased region" description="Acidic residues" evidence="1">
    <location>
        <begin position="235"/>
        <end position="251"/>
    </location>
</feature>
<gene>
    <name evidence="2" type="ORF">RN606_02090</name>
</gene>
<dbReference type="Pfam" id="PF11228">
    <property type="entry name" value="DUF3027"/>
    <property type="match status" value="1"/>
</dbReference>
<protein>
    <submittedName>
        <fullName evidence="2">DUF3027 domain-containing protein</fullName>
    </submittedName>
</protein>
<dbReference type="AlphaFoldDB" id="A0AA96F6Z8"/>
<dbReference type="Proteomes" id="UP001304125">
    <property type="component" value="Chromosome"/>
</dbReference>
<name>A0AA96F6Z8_9MICO</name>
<evidence type="ECO:0000313" key="3">
    <source>
        <dbReference type="Proteomes" id="UP001304125"/>
    </source>
</evidence>
<reference evidence="2 3" key="1">
    <citation type="submission" date="2023-09" db="EMBL/GenBank/DDBJ databases">
        <title>Demequina sp. a novel bacteria isolated from Capsicum annuum.</title>
        <authorList>
            <person name="Humaira Z."/>
            <person name="Lee J."/>
            <person name="Cho D."/>
        </authorList>
    </citation>
    <scope>NUCLEOTIDE SEQUENCE [LARGE SCALE GENOMIC DNA]</scope>
    <source>
        <strain evidence="2 3">OYTSA14</strain>
    </source>
</reference>
<keyword evidence="3" id="KW-1185">Reference proteome</keyword>
<feature type="region of interest" description="Disordered" evidence="1">
    <location>
        <begin position="212"/>
        <end position="361"/>
    </location>
</feature>
<proteinExistence type="predicted"/>
<sequence>MAVDAVLAAAVDVAWEAAVEAAGDANAVGDHLSAHDEGDKLVTHLFACRLPGYRGWVWSVTLSRTPRLKTANVCEAHLVPADDALLAPQWIPWADRVQPGDLEPSMVLPRNDEDARLMPGYEQTGDVDADALAIWELGLGRERVLAPRGREEAADRWYRGSRGPTAPSAIASSAPCSTCAFFIPLTGSLRTTFGACSNEWSPSDGSVVSVDHGCGAHSQTDVERPGTQWPADDPVYIDDATEPFDLSEPEPEGTQQSESTQQSEPAPEHAPEPERASEPEPLAEAATEAAAEQDPEPAADVEPAPGPGEDVASDDGADPAEVSLPTDEAAPAEDDSAGSDRGEGATTAVDPEPTEQGNVAG</sequence>
<feature type="compositionally biased region" description="Low complexity" evidence="1">
    <location>
        <begin position="279"/>
        <end position="290"/>
    </location>
</feature>
<feature type="compositionally biased region" description="Low complexity" evidence="1">
    <location>
        <begin position="300"/>
        <end position="309"/>
    </location>
</feature>
<evidence type="ECO:0000313" key="2">
    <source>
        <dbReference type="EMBL" id="WNM24963.1"/>
    </source>
</evidence>
<accession>A0AA96F6Z8</accession>
<feature type="compositionally biased region" description="Basic and acidic residues" evidence="1">
    <location>
        <begin position="266"/>
        <end position="278"/>
    </location>
</feature>
<dbReference type="InterPro" id="IPR021391">
    <property type="entry name" value="DUF3027"/>
</dbReference>
<feature type="compositionally biased region" description="Low complexity" evidence="1">
    <location>
        <begin position="252"/>
        <end position="265"/>
    </location>
</feature>
<dbReference type="RefSeq" id="WP_313499517.1">
    <property type="nucleotide sequence ID" value="NZ_CP134879.1"/>
</dbReference>
<dbReference type="EMBL" id="CP134879">
    <property type="protein sequence ID" value="WNM24963.1"/>
    <property type="molecule type" value="Genomic_DNA"/>
</dbReference>
<organism evidence="2 3">
    <name type="scientific">Demequina capsici</name>
    <dbReference type="NCBI Taxonomy" id="3075620"/>
    <lineage>
        <taxon>Bacteria</taxon>
        <taxon>Bacillati</taxon>
        <taxon>Actinomycetota</taxon>
        <taxon>Actinomycetes</taxon>
        <taxon>Micrococcales</taxon>
        <taxon>Demequinaceae</taxon>
        <taxon>Demequina</taxon>
    </lineage>
</organism>
<evidence type="ECO:0000256" key="1">
    <source>
        <dbReference type="SAM" id="MobiDB-lite"/>
    </source>
</evidence>